<comment type="caution">
    <text evidence="1">The sequence shown here is derived from an EMBL/GenBank/DDBJ whole genome shotgun (WGS) entry which is preliminary data.</text>
</comment>
<name>A0A2D3WP55_9BACT</name>
<proteinExistence type="predicted"/>
<dbReference type="EMBL" id="DLUI01000002">
    <property type="protein sequence ID" value="DAB39554.1"/>
    <property type="molecule type" value="Genomic_DNA"/>
</dbReference>
<protein>
    <recommendedName>
        <fullName evidence="3">7-cyano-7-deazaguanine synthase</fullName>
    </recommendedName>
</protein>
<reference evidence="1 2" key="1">
    <citation type="journal article" date="2017" name="Front. Microbiol.">
        <title>Comparative Genomic Analysis of the Class Epsilonproteobacteria and Proposed Reclassification to Epsilonbacteraeota (phyl. nov.).</title>
        <authorList>
            <person name="Waite D.W."/>
            <person name="Vanwonterghem I."/>
            <person name="Rinke C."/>
            <person name="Parks D.H."/>
            <person name="Zhang Y."/>
            <person name="Takai K."/>
            <person name="Sievert S.M."/>
            <person name="Simon J."/>
            <person name="Campbell B.J."/>
            <person name="Hanson T.E."/>
            <person name="Woyke T."/>
            <person name="Klotz M.G."/>
            <person name="Hugenholtz P."/>
        </authorList>
    </citation>
    <scope>NUCLEOTIDE SEQUENCE [LARGE SCALE GENOMIC DNA]</scope>
    <source>
        <strain evidence="1">UBA12443</strain>
    </source>
</reference>
<dbReference type="SUPFAM" id="SSF52402">
    <property type="entry name" value="Adenine nucleotide alpha hydrolases-like"/>
    <property type="match status" value="1"/>
</dbReference>
<accession>A0A2D3WP55</accession>
<dbReference type="AlphaFoldDB" id="A0A2D3WP55"/>
<dbReference type="RefSeq" id="WP_303662705.1">
    <property type="nucleotide sequence ID" value="NZ_DLUI01000002.1"/>
</dbReference>
<dbReference type="Gene3D" id="3.40.50.620">
    <property type="entry name" value="HUPs"/>
    <property type="match status" value="1"/>
</dbReference>
<gene>
    <name evidence="1" type="ORF">CFH83_00065</name>
</gene>
<organism evidence="1 2">
    <name type="scientific">Sulfuricurvum kujiense</name>
    <dbReference type="NCBI Taxonomy" id="148813"/>
    <lineage>
        <taxon>Bacteria</taxon>
        <taxon>Pseudomonadati</taxon>
        <taxon>Campylobacterota</taxon>
        <taxon>Epsilonproteobacteria</taxon>
        <taxon>Campylobacterales</taxon>
        <taxon>Sulfurimonadaceae</taxon>
        <taxon>Sulfuricurvum</taxon>
    </lineage>
</organism>
<evidence type="ECO:0000313" key="2">
    <source>
        <dbReference type="Proteomes" id="UP000228859"/>
    </source>
</evidence>
<evidence type="ECO:0000313" key="1">
    <source>
        <dbReference type="EMBL" id="DAB39554.1"/>
    </source>
</evidence>
<evidence type="ECO:0008006" key="3">
    <source>
        <dbReference type="Google" id="ProtNLM"/>
    </source>
</evidence>
<sequence length="209" mass="24371">MKKTILLMLSGGLDSCYMLYYYLTQTDYDIHAHHISLRYPSEPRWEQEDSASRRIVEYCRGIRAFDYTESRCDIGFKRYVGRDSDTQLLMAAKVAPNLRGEVQLAIGWEKSDFELEVNRQRAKNHVTENLWNALCDSIDYPLGEHISRKILFPLIDMNIDKSQMIATLPDELVDMTWSCRRPKKDEQGVIYYCGICKPCQTLRAAREIV</sequence>
<dbReference type="Proteomes" id="UP000228859">
    <property type="component" value="Unassembled WGS sequence"/>
</dbReference>
<dbReference type="InterPro" id="IPR014729">
    <property type="entry name" value="Rossmann-like_a/b/a_fold"/>
</dbReference>